<dbReference type="PANTHER" id="PTHR39474">
    <property type="entry name" value="UNNAMED PRODUCT"/>
    <property type="match status" value="1"/>
</dbReference>
<sequence>MSAVPVFPPPHLVPSPSADDGQPPSTEAAPAPSSSASDGQPRVLGALPAPPPDGPQISTATGTPSQLNVASSDASTLKFDALGPLVVNSDGTLSRIHNWASMTQGERERTLRVLGKRNQLRIADLQGKEGEDATEE</sequence>
<dbReference type="Proteomes" id="UP001176521">
    <property type="component" value="Unassembled WGS sequence"/>
</dbReference>
<proteinExistence type="predicted"/>
<feature type="compositionally biased region" description="Low complexity" evidence="1">
    <location>
        <begin position="23"/>
        <end position="37"/>
    </location>
</feature>
<reference evidence="2" key="1">
    <citation type="journal article" date="2023" name="PhytoFront">
        <title>Draft Genome Resources of Seven Strains of Tilletia horrida, Causal Agent of Kernel Smut of Rice.</title>
        <authorList>
            <person name="Khanal S."/>
            <person name="Antony Babu S."/>
            <person name="Zhou X.G."/>
        </authorList>
    </citation>
    <scope>NUCLEOTIDE SEQUENCE</scope>
    <source>
        <strain evidence="2">TX3</strain>
    </source>
</reference>
<feature type="compositionally biased region" description="Pro residues" evidence="1">
    <location>
        <begin position="1"/>
        <end position="13"/>
    </location>
</feature>
<dbReference type="AlphaFoldDB" id="A0AAN6G9W3"/>
<evidence type="ECO:0000256" key="1">
    <source>
        <dbReference type="SAM" id="MobiDB-lite"/>
    </source>
</evidence>
<name>A0AAN6G9W3_9BASI</name>
<evidence type="ECO:0000313" key="3">
    <source>
        <dbReference type="Proteomes" id="UP001176521"/>
    </source>
</evidence>
<protein>
    <submittedName>
        <fullName evidence="2">Uncharacterized protein</fullName>
    </submittedName>
</protein>
<accession>A0AAN6G9W3</accession>
<dbReference type="PANTHER" id="PTHR39474:SF1">
    <property type="entry name" value="FUNGAL SPECIFIC TRANSCRIPTION FACTOR"/>
    <property type="match status" value="1"/>
</dbReference>
<keyword evidence="3" id="KW-1185">Reference proteome</keyword>
<feature type="compositionally biased region" description="Polar residues" evidence="1">
    <location>
        <begin position="56"/>
        <end position="69"/>
    </location>
</feature>
<feature type="region of interest" description="Disordered" evidence="1">
    <location>
        <begin position="1"/>
        <end position="69"/>
    </location>
</feature>
<evidence type="ECO:0000313" key="2">
    <source>
        <dbReference type="EMBL" id="KAK0524878.1"/>
    </source>
</evidence>
<dbReference type="EMBL" id="JAPDMQ010000428">
    <property type="protein sequence ID" value="KAK0524878.1"/>
    <property type="molecule type" value="Genomic_DNA"/>
</dbReference>
<organism evidence="2 3">
    <name type="scientific">Tilletia horrida</name>
    <dbReference type="NCBI Taxonomy" id="155126"/>
    <lineage>
        <taxon>Eukaryota</taxon>
        <taxon>Fungi</taxon>
        <taxon>Dikarya</taxon>
        <taxon>Basidiomycota</taxon>
        <taxon>Ustilaginomycotina</taxon>
        <taxon>Exobasidiomycetes</taxon>
        <taxon>Tilletiales</taxon>
        <taxon>Tilletiaceae</taxon>
        <taxon>Tilletia</taxon>
    </lineage>
</organism>
<comment type="caution">
    <text evidence="2">The sequence shown here is derived from an EMBL/GenBank/DDBJ whole genome shotgun (WGS) entry which is preliminary data.</text>
</comment>
<gene>
    <name evidence="2" type="ORF">OC842_005692</name>
</gene>